<dbReference type="PANTHER" id="PTHR24111:SF0">
    <property type="entry name" value="LEUCINE-RICH REPEAT-CONTAINING PROTEIN"/>
    <property type="match status" value="1"/>
</dbReference>
<feature type="region of interest" description="Disordered" evidence="2">
    <location>
        <begin position="313"/>
        <end position="334"/>
    </location>
</feature>
<reference evidence="3" key="1">
    <citation type="submission" date="2022-10" db="EMBL/GenBank/DDBJ databases">
        <authorList>
            <person name="Chen Y."/>
            <person name="Dougan E. K."/>
            <person name="Chan C."/>
            <person name="Rhodes N."/>
            <person name="Thang M."/>
        </authorList>
    </citation>
    <scope>NUCLEOTIDE SEQUENCE</scope>
</reference>
<evidence type="ECO:0000313" key="4">
    <source>
        <dbReference type="EMBL" id="CAL1151586.1"/>
    </source>
</evidence>
<proteinExistence type="predicted"/>
<dbReference type="EMBL" id="CAMXCT020002446">
    <property type="protein sequence ID" value="CAL1151586.1"/>
    <property type="molecule type" value="Genomic_DNA"/>
</dbReference>
<sequence>MVAGPCPNGSRPVFGSCRGTAPCTQVDPPTHRCHRCEGHLDIVKLSKYFLELGDSQVEADDSIPGTAKTRQDVASQVREAIAEAADAEARYNLKDPQAFAQFLQDSDVRLVRAKYLSDLVLSKRPLPRRQEAETETFTCDGEPQSALVTHEEVQNWANGTQEAIICSISHAWETREHPDPCRHQLQQIVNHTGLYDAAFEADIWIFYDYSSLFQYERTNSHEEKSFRKAMSNMHLMYAHECTLTFRIETLTPEHVWNTMLADEEVVVRVYDAGSKTLKEKPLKLLEANRTPYLQRGWCMAEIEWSSLRGVNAQHQHIDRPKDPKSETQKSDHLNGRVPMIPEKFRQQMEQAKFTHRSDAEAVIYLQQKIFREKVIECQHLVLEGLPAQEILALAHALPHYENLKSLTVRRFQCGEEEATSLGKALASSQAETLEIRGIGESGRFMVKALAEALKINSSVRDMNLAFNEIGAEGAQALAEALKINSSVRDLNLKYNLIGPEGAQALAEALKINSSVRDMNLEDNKIGSEGAQALAEALKINSSVRDMNLESNEIGPEGAQALAEALKINSSVRDMNLEWNGIGDEGAQALADALLQRKTSVRDTLADDLDDGVKESADQVPGRRPFEAPVRLQALAEALKTNTSVTSIHLCGNSIGAEGVKALAEALKTNTSVTSINLQWNSIGDEGVKALAEALKTNTSVTSIHLCGNSIGAEGVKALAEALKTNTSVTSIDLHSNSIGAEGVKALAEALKKNTSVTSIDLGGNSIGDEGVKALAEALKKNTSVTSINLESNSIGDEGVKALAEALKTNTSVTRINLYANSIGAEGVKALAEALKTNTSVTSIGLRGNSIGDEGVKALAEALKKKALKKNASVTSINLQCNSIGKKGVKALAEALKKNTSVTSINLDDNSIGKKGVKALAEALKTNTSVTSIDLDDNSIGDEGVKALKQVIEEKKKMGFELRIEPFSGAQPGFELDIGF</sequence>
<dbReference type="EMBL" id="CAMXCT010002446">
    <property type="protein sequence ID" value="CAI3998211.1"/>
    <property type="molecule type" value="Genomic_DNA"/>
</dbReference>
<keyword evidence="5" id="KW-1185">Reference proteome</keyword>
<evidence type="ECO:0000313" key="5">
    <source>
        <dbReference type="Proteomes" id="UP001152797"/>
    </source>
</evidence>
<keyword evidence="1" id="KW-0677">Repeat</keyword>
<feature type="compositionally biased region" description="Basic and acidic residues" evidence="2">
    <location>
        <begin position="315"/>
        <end position="334"/>
    </location>
</feature>
<protein>
    <recommendedName>
        <fullName evidence="6">Protein NLRC3</fullName>
    </recommendedName>
</protein>
<dbReference type="Gene3D" id="3.80.10.10">
    <property type="entry name" value="Ribonuclease Inhibitor"/>
    <property type="match status" value="6"/>
</dbReference>
<dbReference type="SMART" id="SM00368">
    <property type="entry name" value="LRR_RI"/>
    <property type="match status" value="16"/>
</dbReference>
<gene>
    <name evidence="3" type="ORF">C1SCF055_LOCUS24528</name>
</gene>
<dbReference type="SUPFAM" id="SSF52047">
    <property type="entry name" value="RNI-like"/>
    <property type="match status" value="2"/>
</dbReference>
<dbReference type="Pfam" id="PF13516">
    <property type="entry name" value="LRR_6"/>
    <property type="match status" value="16"/>
</dbReference>
<evidence type="ECO:0000256" key="1">
    <source>
        <dbReference type="ARBA" id="ARBA00022737"/>
    </source>
</evidence>
<dbReference type="InterPro" id="IPR001611">
    <property type="entry name" value="Leu-rich_rpt"/>
</dbReference>
<organism evidence="3">
    <name type="scientific">Cladocopium goreaui</name>
    <dbReference type="NCBI Taxonomy" id="2562237"/>
    <lineage>
        <taxon>Eukaryota</taxon>
        <taxon>Sar</taxon>
        <taxon>Alveolata</taxon>
        <taxon>Dinophyceae</taxon>
        <taxon>Suessiales</taxon>
        <taxon>Symbiodiniaceae</taxon>
        <taxon>Cladocopium</taxon>
    </lineage>
</organism>
<name>A0A9P1G3I8_9DINO</name>
<evidence type="ECO:0008006" key="6">
    <source>
        <dbReference type="Google" id="ProtNLM"/>
    </source>
</evidence>
<dbReference type="PANTHER" id="PTHR24111">
    <property type="entry name" value="LEUCINE-RICH REPEAT-CONTAINING PROTEIN 34"/>
    <property type="match status" value="1"/>
</dbReference>
<dbReference type="EMBL" id="CAMXCT030002446">
    <property type="protein sequence ID" value="CAL4785523.1"/>
    <property type="molecule type" value="Genomic_DNA"/>
</dbReference>
<reference evidence="4" key="2">
    <citation type="submission" date="2024-04" db="EMBL/GenBank/DDBJ databases">
        <authorList>
            <person name="Chen Y."/>
            <person name="Shah S."/>
            <person name="Dougan E. K."/>
            <person name="Thang M."/>
            <person name="Chan C."/>
        </authorList>
    </citation>
    <scope>NUCLEOTIDE SEQUENCE [LARGE SCALE GENOMIC DNA]</scope>
</reference>
<dbReference type="AlphaFoldDB" id="A0A9P1G3I8"/>
<evidence type="ECO:0000256" key="2">
    <source>
        <dbReference type="SAM" id="MobiDB-lite"/>
    </source>
</evidence>
<comment type="caution">
    <text evidence="3">The sequence shown here is derived from an EMBL/GenBank/DDBJ whole genome shotgun (WGS) entry which is preliminary data.</text>
</comment>
<dbReference type="InterPro" id="IPR052201">
    <property type="entry name" value="LRR-containing_regulator"/>
</dbReference>
<dbReference type="InterPro" id="IPR032675">
    <property type="entry name" value="LRR_dom_sf"/>
</dbReference>
<dbReference type="CDD" id="cd00116">
    <property type="entry name" value="LRR_RI"/>
    <property type="match status" value="1"/>
</dbReference>
<dbReference type="Proteomes" id="UP001152797">
    <property type="component" value="Unassembled WGS sequence"/>
</dbReference>
<accession>A0A9P1G3I8</accession>
<evidence type="ECO:0000313" key="3">
    <source>
        <dbReference type="EMBL" id="CAI3998211.1"/>
    </source>
</evidence>
<dbReference type="OrthoDB" id="418974at2759"/>